<feature type="transmembrane region" description="Helical" evidence="1">
    <location>
        <begin position="138"/>
        <end position="157"/>
    </location>
</feature>
<evidence type="ECO:0000313" key="2">
    <source>
        <dbReference type="EMBL" id="VAW23758.1"/>
    </source>
</evidence>
<keyword evidence="1" id="KW-0812">Transmembrane</keyword>
<keyword evidence="1" id="KW-1133">Transmembrane helix</keyword>
<evidence type="ECO:0000256" key="1">
    <source>
        <dbReference type="SAM" id="Phobius"/>
    </source>
</evidence>
<feature type="transmembrane region" description="Helical" evidence="1">
    <location>
        <begin position="89"/>
        <end position="107"/>
    </location>
</feature>
<keyword evidence="1" id="KW-0472">Membrane</keyword>
<feature type="transmembrane region" description="Helical" evidence="1">
    <location>
        <begin position="169"/>
        <end position="189"/>
    </location>
</feature>
<dbReference type="AlphaFoldDB" id="A0A3B0U0F0"/>
<gene>
    <name evidence="2" type="ORF">MNBD_BACTEROID01-514</name>
</gene>
<protein>
    <submittedName>
        <fullName evidence="2">Uncharacterized protein</fullName>
    </submittedName>
</protein>
<accession>A0A3B0U0F0</accession>
<sequence length="193" mass="22238">MGDNFFNEFSKKVAGYSDDELIEVLKNRSHYKGQAAQLAVKEALKRGIIRSEADLPEKEYEVKPSRFTIFPPVKNAGSREQLIRSLARSVLLTGVIPLIFGFIKISGKDIMEGIVLLLLGIIWILASAMVLRKLEEKFVYVVLFICFLSFFYVYRFFSQVQLLRVTDMFIAIVIYGLVFYCLLYIRSLLKIRD</sequence>
<proteinExistence type="predicted"/>
<feature type="transmembrane region" description="Helical" evidence="1">
    <location>
        <begin position="113"/>
        <end position="131"/>
    </location>
</feature>
<organism evidence="2">
    <name type="scientific">hydrothermal vent metagenome</name>
    <dbReference type="NCBI Taxonomy" id="652676"/>
    <lineage>
        <taxon>unclassified sequences</taxon>
        <taxon>metagenomes</taxon>
        <taxon>ecological metagenomes</taxon>
    </lineage>
</organism>
<dbReference type="EMBL" id="UOEP01000200">
    <property type="protein sequence ID" value="VAW23758.1"/>
    <property type="molecule type" value="Genomic_DNA"/>
</dbReference>
<reference evidence="2" key="1">
    <citation type="submission" date="2018-06" db="EMBL/GenBank/DDBJ databases">
        <authorList>
            <person name="Zhirakovskaya E."/>
        </authorList>
    </citation>
    <scope>NUCLEOTIDE SEQUENCE</scope>
</reference>
<name>A0A3B0U0F0_9ZZZZ</name>